<evidence type="ECO:0000313" key="3">
    <source>
        <dbReference type="Proteomes" id="UP001055712"/>
    </source>
</evidence>
<dbReference type="AlphaFoldDB" id="A0A9D4TYQ1"/>
<reference evidence="2" key="1">
    <citation type="journal article" date="2019" name="Plant J.">
        <title>Chlorella vulgaris genome assembly and annotation reveals the molecular basis for metabolic acclimation to high light conditions.</title>
        <authorList>
            <person name="Cecchin M."/>
            <person name="Marcolungo L."/>
            <person name="Rossato M."/>
            <person name="Girolomoni L."/>
            <person name="Cosentino E."/>
            <person name="Cuine S."/>
            <person name="Li-Beisson Y."/>
            <person name="Delledonne M."/>
            <person name="Ballottari M."/>
        </authorList>
    </citation>
    <scope>NUCLEOTIDE SEQUENCE</scope>
    <source>
        <strain evidence="2">211/11P</strain>
    </source>
</reference>
<name>A0A9D4TYQ1_CHLVU</name>
<accession>A0A9D4TYQ1</accession>
<dbReference type="EMBL" id="SIDB01000001">
    <property type="protein sequence ID" value="KAI3438167.1"/>
    <property type="molecule type" value="Genomic_DNA"/>
</dbReference>
<feature type="transmembrane region" description="Helical" evidence="1">
    <location>
        <begin position="175"/>
        <end position="197"/>
    </location>
</feature>
<feature type="transmembrane region" description="Helical" evidence="1">
    <location>
        <begin position="203"/>
        <end position="220"/>
    </location>
</feature>
<organism evidence="2 3">
    <name type="scientific">Chlorella vulgaris</name>
    <name type="common">Green alga</name>
    <dbReference type="NCBI Taxonomy" id="3077"/>
    <lineage>
        <taxon>Eukaryota</taxon>
        <taxon>Viridiplantae</taxon>
        <taxon>Chlorophyta</taxon>
        <taxon>core chlorophytes</taxon>
        <taxon>Trebouxiophyceae</taxon>
        <taxon>Chlorellales</taxon>
        <taxon>Chlorellaceae</taxon>
        <taxon>Chlorella clade</taxon>
        <taxon>Chlorella</taxon>
    </lineage>
</organism>
<dbReference type="GO" id="GO:0009507">
    <property type="term" value="C:chloroplast"/>
    <property type="evidence" value="ECO:0007669"/>
    <property type="project" value="TreeGrafter"/>
</dbReference>
<dbReference type="PANTHER" id="PTHR36356:SF1">
    <property type="entry name" value="EXPRESSED PROTEIN"/>
    <property type="match status" value="1"/>
</dbReference>
<dbReference type="OrthoDB" id="510956at2759"/>
<dbReference type="PANTHER" id="PTHR36356">
    <property type="entry name" value="EXPRESSED PROTEIN"/>
    <property type="match status" value="1"/>
</dbReference>
<proteinExistence type="predicted"/>
<protein>
    <submittedName>
        <fullName evidence="2">Uncharacterized protein</fullName>
    </submittedName>
</protein>
<gene>
    <name evidence="2" type="ORF">D9Q98_000604</name>
</gene>
<keyword evidence="1" id="KW-0812">Transmembrane</keyword>
<keyword evidence="3" id="KW-1185">Reference proteome</keyword>
<evidence type="ECO:0000256" key="1">
    <source>
        <dbReference type="SAM" id="Phobius"/>
    </source>
</evidence>
<reference evidence="2" key="2">
    <citation type="submission" date="2020-11" db="EMBL/GenBank/DDBJ databases">
        <authorList>
            <person name="Cecchin M."/>
            <person name="Marcolungo L."/>
            <person name="Rossato M."/>
            <person name="Girolomoni L."/>
            <person name="Cosentino E."/>
            <person name="Cuine S."/>
            <person name="Li-Beisson Y."/>
            <person name="Delledonne M."/>
            <person name="Ballottari M."/>
        </authorList>
    </citation>
    <scope>NUCLEOTIDE SEQUENCE</scope>
    <source>
        <strain evidence="2">211/11P</strain>
        <tissue evidence="2">Whole cell</tissue>
    </source>
</reference>
<comment type="caution">
    <text evidence="2">The sequence shown here is derived from an EMBL/GenBank/DDBJ whole genome shotgun (WGS) entry which is preliminary data.</text>
</comment>
<evidence type="ECO:0000313" key="2">
    <source>
        <dbReference type="EMBL" id="KAI3438167.1"/>
    </source>
</evidence>
<dbReference type="Proteomes" id="UP001055712">
    <property type="component" value="Unassembled WGS sequence"/>
</dbReference>
<keyword evidence="1" id="KW-0472">Membrane</keyword>
<keyword evidence="1" id="KW-1133">Transmembrane helix</keyword>
<sequence length="285" mass="32286">MGGPVVATARGSSLQHTHINPVALGNRPVARRQPRTWCLRPVAAATDPAAWRDSFNRQASDARARLEEWARQQRLNERLRSGMDAARSAASMAGEQASRTARKVDQEYDVSGRAADVAQKAAEAAQTAAGAAQGVNNELESRFQFRRKTRNFFTDFKRRLPYMWRQVSEFSSTPMGAITFFFAFLVSVFTGAFWVILRLLFSVMWIGILCSPWLINYVNARMMKEQKARYREYAQEQQRRQQNPFAGTIFEELLGRGPKASGGKRVSLDSQDVIDVTYDRIYESD</sequence>